<dbReference type="SUPFAM" id="SSF46785">
    <property type="entry name" value="Winged helix' DNA-binding domain"/>
    <property type="match status" value="1"/>
</dbReference>
<dbReference type="InterPro" id="IPR036388">
    <property type="entry name" value="WH-like_DNA-bd_sf"/>
</dbReference>
<dbReference type="InterPro" id="IPR000835">
    <property type="entry name" value="HTH_MarR-typ"/>
</dbReference>
<dbReference type="PANTHER" id="PTHR33164">
    <property type="entry name" value="TRANSCRIPTIONAL REGULATOR, MARR FAMILY"/>
    <property type="match status" value="1"/>
</dbReference>
<evidence type="ECO:0000313" key="4">
    <source>
        <dbReference type="Proteomes" id="UP000319908"/>
    </source>
</evidence>
<dbReference type="GO" id="GO:0006950">
    <property type="term" value="P:response to stress"/>
    <property type="evidence" value="ECO:0007669"/>
    <property type="project" value="TreeGrafter"/>
</dbReference>
<dbReference type="EMBL" id="SJPU01000001">
    <property type="protein sequence ID" value="TWU19978.1"/>
    <property type="molecule type" value="Genomic_DNA"/>
</dbReference>
<evidence type="ECO:0000259" key="2">
    <source>
        <dbReference type="PROSITE" id="PS50995"/>
    </source>
</evidence>
<reference evidence="3 4" key="1">
    <citation type="journal article" date="2020" name="Antonie Van Leeuwenhoek">
        <title>Rhodopirellula heiligendammensis sp. nov., Rhodopirellula pilleata sp. nov., and Rhodopirellula solitaria sp. nov. isolated from natural or artificial marine surfaces in Northern Germany and California, USA, and emended description of the genus Rhodopirellula.</title>
        <authorList>
            <person name="Kallscheuer N."/>
            <person name="Wiegand S."/>
            <person name="Jogler M."/>
            <person name="Boedeker C."/>
            <person name="Peeters S.H."/>
            <person name="Rast P."/>
            <person name="Heuer A."/>
            <person name="Jetten M.S.M."/>
            <person name="Rohde M."/>
            <person name="Jogler C."/>
        </authorList>
    </citation>
    <scope>NUCLEOTIDE SEQUENCE [LARGE SCALE GENOMIC DNA]</scope>
    <source>
        <strain evidence="3 4">Poly21</strain>
    </source>
</reference>
<evidence type="ECO:0000256" key="1">
    <source>
        <dbReference type="SAM" id="MobiDB-lite"/>
    </source>
</evidence>
<dbReference type="PROSITE" id="PS50995">
    <property type="entry name" value="HTH_MARR_2"/>
    <property type="match status" value="1"/>
</dbReference>
<dbReference type="AlphaFoldDB" id="A0A5C6C746"/>
<comment type="caution">
    <text evidence="3">The sequence shown here is derived from an EMBL/GenBank/DDBJ whole genome shotgun (WGS) entry which is preliminary data.</text>
</comment>
<dbReference type="RefSeq" id="WP_146406674.1">
    <property type="nucleotide sequence ID" value="NZ_SJPU01000001.1"/>
</dbReference>
<dbReference type="InterPro" id="IPR039422">
    <property type="entry name" value="MarR/SlyA-like"/>
</dbReference>
<organism evidence="3 4">
    <name type="scientific">Allorhodopirellula heiligendammensis</name>
    <dbReference type="NCBI Taxonomy" id="2714739"/>
    <lineage>
        <taxon>Bacteria</taxon>
        <taxon>Pseudomonadati</taxon>
        <taxon>Planctomycetota</taxon>
        <taxon>Planctomycetia</taxon>
        <taxon>Pirellulales</taxon>
        <taxon>Pirellulaceae</taxon>
        <taxon>Allorhodopirellula</taxon>
    </lineage>
</organism>
<evidence type="ECO:0000313" key="3">
    <source>
        <dbReference type="EMBL" id="TWU19978.1"/>
    </source>
</evidence>
<feature type="compositionally biased region" description="Pro residues" evidence="1">
    <location>
        <begin position="21"/>
        <end position="30"/>
    </location>
</feature>
<dbReference type="InterPro" id="IPR036390">
    <property type="entry name" value="WH_DNA-bd_sf"/>
</dbReference>
<feature type="region of interest" description="Disordered" evidence="1">
    <location>
        <begin position="1"/>
        <end position="49"/>
    </location>
</feature>
<proteinExistence type="predicted"/>
<name>A0A5C6C746_9BACT</name>
<keyword evidence="4" id="KW-1185">Reference proteome</keyword>
<protein>
    <submittedName>
        <fullName evidence="3">HTH-type transcriptional regulator MhqR</fullName>
    </submittedName>
</protein>
<dbReference type="Gene3D" id="1.10.10.10">
    <property type="entry name" value="Winged helix-like DNA-binding domain superfamily/Winged helix DNA-binding domain"/>
    <property type="match status" value="1"/>
</dbReference>
<accession>A0A5C6C746</accession>
<dbReference type="OrthoDB" id="213484at2"/>
<dbReference type="PRINTS" id="PR00598">
    <property type="entry name" value="HTHMARR"/>
</dbReference>
<dbReference type="GO" id="GO:0003700">
    <property type="term" value="F:DNA-binding transcription factor activity"/>
    <property type="evidence" value="ECO:0007669"/>
    <property type="project" value="InterPro"/>
</dbReference>
<gene>
    <name evidence="3" type="primary">mhqR_1</name>
    <name evidence="3" type="ORF">Poly21_21570</name>
</gene>
<dbReference type="SMART" id="SM00347">
    <property type="entry name" value="HTH_MARR"/>
    <property type="match status" value="1"/>
</dbReference>
<dbReference type="Proteomes" id="UP000319908">
    <property type="component" value="Unassembled WGS sequence"/>
</dbReference>
<sequence length="200" mass="22409">MSKLSPVAKPSQPVAKSSRPAAPPSRPTAPPSRSGVAPGRRGGTSSQRFDSLEQETYLNLWQTYDRLKLLEDEVFGTVGLSAQQYNTLRLLRSVHPDAMPTLTLGGRLISRAPDMTRLLDRLEKRGLLSRERRPENRRVVAVRITSAGTNLLEEIHRSVQECHQRQLGHMSKTQLRELTELLKQARQPHESASSPSFVDE</sequence>
<dbReference type="PANTHER" id="PTHR33164:SF101">
    <property type="entry name" value="TRANSCRIPTIONAL REPRESSOR MPRA"/>
    <property type="match status" value="1"/>
</dbReference>
<dbReference type="Pfam" id="PF01047">
    <property type="entry name" value="MarR"/>
    <property type="match status" value="1"/>
</dbReference>
<feature type="domain" description="HTH marR-type" evidence="2">
    <location>
        <begin position="53"/>
        <end position="187"/>
    </location>
</feature>